<protein>
    <submittedName>
        <fullName evidence="2">Uncharacterized protein</fullName>
    </submittedName>
</protein>
<dbReference type="EMBL" id="JRPN01000042">
    <property type="protein sequence ID" value="KGT73663.1"/>
    <property type="molecule type" value="Genomic_DNA"/>
</dbReference>
<feature type="region of interest" description="Disordered" evidence="1">
    <location>
        <begin position="1"/>
        <end position="31"/>
    </location>
</feature>
<organism evidence="2 3">
    <name type="scientific">Bradyrhizobium japonicum</name>
    <dbReference type="NCBI Taxonomy" id="375"/>
    <lineage>
        <taxon>Bacteria</taxon>
        <taxon>Pseudomonadati</taxon>
        <taxon>Pseudomonadota</taxon>
        <taxon>Alphaproteobacteria</taxon>
        <taxon>Hyphomicrobiales</taxon>
        <taxon>Nitrobacteraceae</taxon>
        <taxon>Bradyrhizobium</taxon>
    </lineage>
</organism>
<dbReference type="AlphaFoldDB" id="A0A0A3YIY8"/>
<accession>A0A0A3YIY8</accession>
<name>A0A0A3YIY8_BRAJP</name>
<evidence type="ECO:0000313" key="2">
    <source>
        <dbReference type="EMBL" id="KGT73663.1"/>
    </source>
</evidence>
<reference evidence="2 3" key="1">
    <citation type="submission" date="2014-09" db="EMBL/GenBank/DDBJ databases">
        <title>Draft genome of Bradyrhizobium japonicum Is-34.</title>
        <authorList>
            <person name="Tsurumaru H."/>
            <person name="Yamakawa T."/>
            <person name="Hashimoto S."/>
            <person name="Okizaki K."/>
            <person name="Kanesaki Y."/>
            <person name="Yoshikawa H."/>
            <person name="Yajima S."/>
        </authorList>
    </citation>
    <scope>NUCLEOTIDE SEQUENCE [LARGE SCALE GENOMIC DNA]</scope>
    <source>
        <strain evidence="2 3">Is-34</strain>
    </source>
</reference>
<gene>
    <name evidence="2" type="ORF">MA20_42670</name>
</gene>
<proteinExistence type="predicted"/>
<comment type="caution">
    <text evidence="2">The sequence shown here is derived from an EMBL/GenBank/DDBJ whole genome shotgun (WGS) entry which is preliminary data.</text>
</comment>
<dbReference type="RefSeq" id="WP_041960477.1">
    <property type="nucleotide sequence ID" value="NZ_JRPN01000042.1"/>
</dbReference>
<feature type="compositionally biased region" description="Basic and acidic residues" evidence="1">
    <location>
        <begin position="8"/>
        <end position="31"/>
    </location>
</feature>
<evidence type="ECO:0000256" key="1">
    <source>
        <dbReference type="SAM" id="MobiDB-lite"/>
    </source>
</evidence>
<sequence>MSRRERRAQKSAERKSARDAKPGEIFPERHGPIQATLAGTMQAAVEVLRERLGSNFDVTLFVAERLPSDGSDRLPRFNYISTAARPDMIAVLKAFIEKQAVEGPKLDKIEDEPPTESRQ</sequence>
<evidence type="ECO:0000313" key="3">
    <source>
        <dbReference type="Proteomes" id="UP000030377"/>
    </source>
</evidence>
<dbReference type="Proteomes" id="UP000030377">
    <property type="component" value="Unassembled WGS sequence"/>
</dbReference>